<name>A0A6S7ID15_PARCT</name>
<keyword evidence="3" id="KW-0472">Membrane</keyword>
<sequence>MTSSSGTTLQELFKGENRPNMFVKSPKRQTSHLDMLKRCFSQDYKSELEFLGGKLATLCYCGAFLSFGMSEAVIGPTLLELGCQTGKGVNRIAWIVFTQAFSAWFGSLTGGLLAERYNCSRVLVTNVLAISICLAFIPVWSIYYGMLITVGLLGINMGMIDTVANVNLIKIHGREVAPRLQALHFCYGIGALLSPMIVRPFLRDQCDGTVVVHNSTNSTIERNRTILNTTTVYKVSKEPITVQFGYWIIASIQIPIILGLVYLIFKQKRLRETFPVPNEGEIISLGDNDSESTSEAMKDLSQIFKPVSLLPAKRPWITISVRVLLITFLSSSLLFLCEGLKGSYAGYLYTFALKSKVHLTSREGAFLSALFWGHFAVGRFISIPVAIFIKPDKMVCINLVGCLVSMSVVLYFHDKALAIYIGTSLFGLFISSVFPSTLALAELYINVTGPVTSVIVIGSASGEMVIPMIVGK</sequence>
<dbReference type="Proteomes" id="UP001152795">
    <property type="component" value="Unassembled WGS sequence"/>
</dbReference>
<dbReference type="AlphaFoldDB" id="A0A6S7ID15"/>
<dbReference type="OrthoDB" id="413079at2759"/>
<evidence type="ECO:0000313" key="5">
    <source>
        <dbReference type="Proteomes" id="UP001152795"/>
    </source>
</evidence>
<proteinExistence type="predicted"/>
<dbReference type="FunFam" id="1.20.1250.20:FF:000508">
    <property type="entry name" value="Sodium-dependent glucose transporter 1"/>
    <property type="match status" value="1"/>
</dbReference>
<accession>A0A6S7ID15</accession>
<evidence type="ECO:0000256" key="2">
    <source>
        <dbReference type="ARBA" id="ARBA00022989"/>
    </source>
</evidence>
<dbReference type="InterPro" id="IPR036259">
    <property type="entry name" value="MFS_trans_sf"/>
</dbReference>
<gene>
    <name evidence="4" type="ORF">PACLA_8A051371</name>
</gene>
<evidence type="ECO:0000313" key="4">
    <source>
        <dbReference type="EMBL" id="CAB4014913.1"/>
    </source>
</evidence>
<keyword evidence="5" id="KW-1185">Reference proteome</keyword>
<dbReference type="PANTHER" id="PTHR23121:SF10">
    <property type="entry name" value="MAJOR FACILITATOR SUPERFAMILY DOMAIN-CONTAINING PROTEIN 4A"/>
    <property type="match status" value="1"/>
</dbReference>
<feature type="non-terminal residue" evidence="4">
    <location>
        <position position="472"/>
    </location>
</feature>
<dbReference type="PANTHER" id="PTHR23121">
    <property type="entry name" value="SODIUM-DEPENDENT GLUCOSE TRANSPORTER 1"/>
    <property type="match status" value="1"/>
</dbReference>
<comment type="caution">
    <text evidence="4">The sequence shown here is derived from an EMBL/GenBank/DDBJ whole genome shotgun (WGS) entry which is preliminary data.</text>
</comment>
<keyword evidence="1" id="KW-0812">Transmembrane</keyword>
<organism evidence="4 5">
    <name type="scientific">Paramuricea clavata</name>
    <name type="common">Red gorgonian</name>
    <name type="synonym">Violescent sea-whip</name>
    <dbReference type="NCBI Taxonomy" id="317549"/>
    <lineage>
        <taxon>Eukaryota</taxon>
        <taxon>Metazoa</taxon>
        <taxon>Cnidaria</taxon>
        <taxon>Anthozoa</taxon>
        <taxon>Octocorallia</taxon>
        <taxon>Malacalcyonacea</taxon>
        <taxon>Plexauridae</taxon>
        <taxon>Paramuricea</taxon>
    </lineage>
</organism>
<dbReference type="EMBL" id="CACRXK020008498">
    <property type="protein sequence ID" value="CAB4014913.1"/>
    <property type="molecule type" value="Genomic_DNA"/>
</dbReference>
<dbReference type="Gene3D" id="1.20.1250.20">
    <property type="entry name" value="MFS general substrate transporter like domains"/>
    <property type="match status" value="2"/>
</dbReference>
<reference evidence="4" key="1">
    <citation type="submission" date="2020-04" db="EMBL/GenBank/DDBJ databases">
        <authorList>
            <person name="Alioto T."/>
            <person name="Alioto T."/>
            <person name="Gomez Garrido J."/>
        </authorList>
    </citation>
    <scope>NUCLEOTIDE SEQUENCE</scope>
    <source>
        <strain evidence="4">A484AB</strain>
    </source>
</reference>
<dbReference type="SUPFAM" id="SSF103473">
    <property type="entry name" value="MFS general substrate transporter"/>
    <property type="match status" value="1"/>
</dbReference>
<protein>
    <submittedName>
        <fullName evidence="4">Major facilitator superfamily domain-containing 4A-like</fullName>
    </submittedName>
</protein>
<keyword evidence="2" id="KW-1133">Transmembrane helix</keyword>
<evidence type="ECO:0000256" key="1">
    <source>
        <dbReference type="ARBA" id="ARBA00022692"/>
    </source>
</evidence>
<evidence type="ECO:0000256" key="3">
    <source>
        <dbReference type="ARBA" id="ARBA00023136"/>
    </source>
</evidence>